<dbReference type="Gene3D" id="3.40.20.10">
    <property type="entry name" value="Severin"/>
    <property type="match status" value="1"/>
</dbReference>
<dbReference type="InterPro" id="IPR002108">
    <property type="entry name" value="ADF-H"/>
</dbReference>
<sequence length="138" mass="15726">MAMSGVVVSDECIKALTDLRQKRCRYVMLHIIDQKNIAVKAVGERDATFQQFVDSIDKSTPCYAAYDIEYETNDGKRDKLILVSWNPDSGLPRTKMLYSSSRDALNAMTEGFQPIQANDVTELEFEDIVRKVKSHRQC</sequence>
<reference evidence="4 5" key="1">
    <citation type="journal article" date="2018" name="Microb. Genom.">
        <title>Expanding an expanded genome: long-read sequencing of Trypanosoma cruzi.</title>
        <authorList>
            <person name="Berna L."/>
            <person name="Rodriguez M."/>
            <person name="Chiribao M.L."/>
            <person name="Parodi-Talice A."/>
            <person name="Pita S."/>
            <person name="Rijo G."/>
            <person name="Alvarez-Valin F."/>
            <person name="Robello C."/>
        </authorList>
    </citation>
    <scope>NUCLEOTIDE SEQUENCE [LARGE SCALE GENOMIC DNA]</scope>
    <source>
        <strain evidence="4 5">TCC</strain>
    </source>
</reference>
<dbReference type="VEuPathDB" id="TriTrypDB:TcCL_ESM02681"/>
<gene>
    <name evidence="4" type="ORF">C3747_96g219c</name>
</gene>
<keyword evidence="2" id="KW-0009">Actin-binding</keyword>
<organism evidence="4 5">
    <name type="scientific">Trypanosoma cruzi</name>
    <dbReference type="NCBI Taxonomy" id="5693"/>
    <lineage>
        <taxon>Eukaryota</taxon>
        <taxon>Discoba</taxon>
        <taxon>Euglenozoa</taxon>
        <taxon>Kinetoplastea</taxon>
        <taxon>Metakinetoplastina</taxon>
        <taxon>Trypanosomatida</taxon>
        <taxon>Trypanosomatidae</taxon>
        <taxon>Trypanosoma</taxon>
        <taxon>Schizotrypanum</taxon>
    </lineage>
</organism>
<dbReference type="PROSITE" id="PS51263">
    <property type="entry name" value="ADF_H"/>
    <property type="match status" value="1"/>
</dbReference>
<dbReference type="Pfam" id="PF00241">
    <property type="entry name" value="Cofilin_ADF"/>
    <property type="match status" value="1"/>
</dbReference>
<dbReference type="VEuPathDB" id="TriTrypDB:TcCLB.510145.20"/>
<comment type="similarity">
    <text evidence="1">Belongs to the actin-binding proteins ADF family.</text>
</comment>
<evidence type="ECO:0000313" key="4">
    <source>
        <dbReference type="EMBL" id="PWV07928.1"/>
    </source>
</evidence>
<dbReference type="InterPro" id="IPR017904">
    <property type="entry name" value="ADF/Cofilin"/>
</dbReference>
<dbReference type="VEuPathDB" id="TriTrypDB:BCY84_14999"/>
<dbReference type="PANTHER" id="PTHR11913">
    <property type="entry name" value="COFILIN-RELATED"/>
    <property type="match status" value="1"/>
</dbReference>
<dbReference type="VEuPathDB" id="TriTrypDB:TcYC6_0108320"/>
<dbReference type="InterPro" id="IPR029006">
    <property type="entry name" value="ADF-H/Gelsolin-like_dom_sf"/>
</dbReference>
<dbReference type="GO" id="GO:0015629">
    <property type="term" value="C:actin cytoskeleton"/>
    <property type="evidence" value="ECO:0007669"/>
    <property type="project" value="InterPro"/>
</dbReference>
<evidence type="ECO:0000256" key="1">
    <source>
        <dbReference type="ARBA" id="ARBA00006844"/>
    </source>
</evidence>
<evidence type="ECO:0000256" key="2">
    <source>
        <dbReference type="ARBA" id="ARBA00023203"/>
    </source>
</evidence>
<name>A0A2V2WH34_TRYCR</name>
<dbReference type="VEuPathDB" id="TriTrypDB:TcBrA4_0127750"/>
<dbReference type="SUPFAM" id="SSF55753">
    <property type="entry name" value="Actin depolymerizing proteins"/>
    <property type="match status" value="1"/>
</dbReference>
<dbReference type="AlphaFoldDB" id="A0A2V2WH34"/>
<accession>A0A2V2WH34</accession>
<dbReference type="VEuPathDB" id="TriTrypDB:C4B63_10g1811c"/>
<dbReference type="VEuPathDB" id="TriTrypDB:C3747_96g219c"/>
<dbReference type="CDD" id="cd11286">
    <property type="entry name" value="ADF_cofilin_like"/>
    <property type="match status" value="1"/>
</dbReference>
<dbReference type="OMA" id="FKTECRY"/>
<feature type="domain" description="ADF-H" evidence="3">
    <location>
        <begin position="4"/>
        <end position="133"/>
    </location>
</feature>
<dbReference type="VEuPathDB" id="TriTrypDB:TcG_01529"/>
<proteinExistence type="inferred from homology"/>
<evidence type="ECO:0000313" key="5">
    <source>
        <dbReference type="Proteomes" id="UP000246078"/>
    </source>
</evidence>
<protein>
    <submittedName>
        <fullName evidence="4">Putative cofilin/actin depolymerizing factor</fullName>
    </submittedName>
</protein>
<dbReference type="Proteomes" id="UP000246078">
    <property type="component" value="Unassembled WGS sequence"/>
</dbReference>
<dbReference type="OrthoDB" id="10249245at2759"/>
<dbReference type="VEuPathDB" id="TriTrypDB:TcCLB.508411.10"/>
<dbReference type="EMBL" id="PRFC01000096">
    <property type="protein sequence ID" value="PWV07928.1"/>
    <property type="molecule type" value="Genomic_DNA"/>
</dbReference>
<dbReference type="PRINTS" id="PR00006">
    <property type="entry name" value="COFILIN"/>
</dbReference>
<dbReference type="SMR" id="A0A2V2WH34"/>
<dbReference type="SMART" id="SM00102">
    <property type="entry name" value="ADF"/>
    <property type="match status" value="1"/>
</dbReference>
<dbReference type="GO" id="GO:0030042">
    <property type="term" value="P:actin filament depolymerization"/>
    <property type="evidence" value="ECO:0007669"/>
    <property type="project" value="InterPro"/>
</dbReference>
<evidence type="ECO:0000259" key="3">
    <source>
        <dbReference type="PROSITE" id="PS51263"/>
    </source>
</evidence>
<comment type="caution">
    <text evidence="4">The sequence shown here is derived from an EMBL/GenBank/DDBJ whole genome shotgun (WGS) entry which is preliminary data.</text>
</comment>
<dbReference type="GO" id="GO:0003779">
    <property type="term" value="F:actin binding"/>
    <property type="evidence" value="ECO:0007669"/>
    <property type="project" value="UniProtKB-KW"/>
</dbReference>